<gene>
    <name evidence="1" type="ORF">FWILDA_LOCUS17689</name>
</gene>
<comment type="caution">
    <text evidence="1">The sequence shown here is derived from an EMBL/GenBank/DDBJ whole genome shotgun (WGS) entry which is preliminary data.</text>
</comment>
<evidence type="ECO:0000313" key="2">
    <source>
        <dbReference type="Proteomes" id="UP001153678"/>
    </source>
</evidence>
<organism evidence="1 2">
    <name type="scientific">Funneliformis geosporum</name>
    <dbReference type="NCBI Taxonomy" id="1117311"/>
    <lineage>
        <taxon>Eukaryota</taxon>
        <taxon>Fungi</taxon>
        <taxon>Fungi incertae sedis</taxon>
        <taxon>Mucoromycota</taxon>
        <taxon>Glomeromycotina</taxon>
        <taxon>Glomeromycetes</taxon>
        <taxon>Glomerales</taxon>
        <taxon>Glomeraceae</taxon>
        <taxon>Funneliformis</taxon>
    </lineage>
</organism>
<dbReference type="EMBL" id="CAMKVN010014668">
    <property type="protein sequence ID" value="CAI2196658.1"/>
    <property type="molecule type" value="Genomic_DNA"/>
</dbReference>
<reference evidence="1" key="1">
    <citation type="submission" date="2022-08" db="EMBL/GenBank/DDBJ databases">
        <authorList>
            <person name="Kallberg Y."/>
            <person name="Tangrot J."/>
            <person name="Rosling A."/>
        </authorList>
    </citation>
    <scope>NUCLEOTIDE SEQUENCE</scope>
    <source>
        <strain evidence="1">Wild A</strain>
    </source>
</reference>
<dbReference type="OrthoDB" id="6415790at2759"/>
<feature type="non-terminal residue" evidence="1">
    <location>
        <position position="1"/>
    </location>
</feature>
<accession>A0A9W4WZB6</accession>
<sequence length="61" mass="6860">IHSFDGTTSVQNTPFTRYQFDGFISNNENLSSRVQALNSPPLFYNNAASFNDSLSQSFLDH</sequence>
<proteinExistence type="predicted"/>
<dbReference type="AlphaFoldDB" id="A0A9W4WZB6"/>
<name>A0A9W4WZB6_9GLOM</name>
<evidence type="ECO:0000313" key="1">
    <source>
        <dbReference type="EMBL" id="CAI2196658.1"/>
    </source>
</evidence>
<keyword evidence="2" id="KW-1185">Reference proteome</keyword>
<protein>
    <submittedName>
        <fullName evidence="1">10214_t:CDS:1</fullName>
    </submittedName>
</protein>
<dbReference type="Proteomes" id="UP001153678">
    <property type="component" value="Unassembled WGS sequence"/>
</dbReference>